<feature type="domain" description="Ferritin/DPS" evidence="4">
    <location>
        <begin position="38"/>
        <end position="167"/>
    </location>
</feature>
<reference evidence="5" key="2">
    <citation type="journal article" date="2021" name="PeerJ">
        <title>Extensive microbial diversity within the chicken gut microbiome revealed by metagenomics and culture.</title>
        <authorList>
            <person name="Gilroy R."/>
            <person name="Ravi A."/>
            <person name="Getino M."/>
            <person name="Pursley I."/>
            <person name="Horton D.L."/>
            <person name="Alikhan N.F."/>
            <person name="Baker D."/>
            <person name="Gharbi K."/>
            <person name="Hall N."/>
            <person name="Watson M."/>
            <person name="Adriaenssens E.M."/>
            <person name="Foster-Nyarko E."/>
            <person name="Jarju S."/>
            <person name="Secka A."/>
            <person name="Antonio M."/>
            <person name="Oren A."/>
            <person name="Chaudhuri R.R."/>
            <person name="La Ragione R."/>
            <person name="Hildebrand F."/>
            <person name="Pallen M.J."/>
        </authorList>
    </citation>
    <scope>NUCLEOTIDE SEQUENCE</scope>
    <source>
        <strain evidence="5">13361</strain>
    </source>
</reference>
<dbReference type="Pfam" id="PF00210">
    <property type="entry name" value="Ferritin"/>
    <property type="match status" value="1"/>
</dbReference>
<feature type="coiled-coil region" evidence="3">
    <location>
        <begin position="113"/>
        <end position="147"/>
    </location>
</feature>
<dbReference type="EMBL" id="DVFK01000107">
    <property type="protein sequence ID" value="HIQ68400.1"/>
    <property type="molecule type" value="Genomic_DNA"/>
</dbReference>
<gene>
    <name evidence="5" type="ORF">IAB74_07840</name>
</gene>
<dbReference type="GO" id="GO:0005829">
    <property type="term" value="C:cytosol"/>
    <property type="evidence" value="ECO:0007669"/>
    <property type="project" value="TreeGrafter"/>
</dbReference>
<keyword evidence="2" id="KW-0408">Iron</keyword>
<proteinExistence type="predicted"/>
<dbReference type="SUPFAM" id="SSF47240">
    <property type="entry name" value="Ferritin-like"/>
    <property type="match status" value="1"/>
</dbReference>
<evidence type="ECO:0000259" key="4">
    <source>
        <dbReference type="Pfam" id="PF00210"/>
    </source>
</evidence>
<dbReference type="Proteomes" id="UP000886796">
    <property type="component" value="Unassembled WGS sequence"/>
</dbReference>
<organism evidence="5 6">
    <name type="scientific">Candidatus Faecousia excrementigallinarum</name>
    <dbReference type="NCBI Taxonomy" id="2840806"/>
    <lineage>
        <taxon>Bacteria</taxon>
        <taxon>Bacillati</taxon>
        <taxon>Bacillota</taxon>
        <taxon>Clostridia</taxon>
        <taxon>Eubacteriales</taxon>
        <taxon>Oscillospiraceae</taxon>
        <taxon>Faecousia</taxon>
    </lineage>
</organism>
<dbReference type="PANTHER" id="PTHR30295:SF0">
    <property type="entry name" value="BACTERIOFERRITIN"/>
    <property type="match status" value="1"/>
</dbReference>
<evidence type="ECO:0000313" key="6">
    <source>
        <dbReference type="Proteomes" id="UP000886796"/>
    </source>
</evidence>
<dbReference type="GO" id="GO:0020037">
    <property type="term" value="F:heme binding"/>
    <property type="evidence" value="ECO:0007669"/>
    <property type="project" value="TreeGrafter"/>
</dbReference>
<dbReference type="GO" id="GO:0004322">
    <property type="term" value="F:ferroxidase activity"/>
    <property type="evidence" value="ECO:0007669"/>
    <property type="project" value="TreeGrafter"/>
</dbReference>
<name>A0A9D0Z5P8_9FIRM</name>
<dbReference type="Gene3D" id="1.20.1260.10">
    <property type="match status" value="2"/>
</dbReference>
<keyword evidence="1" id="KW-0409">Iron storage</keyword>
<evidence type="ECO:0000313" key="5">
    <source>
        <dbReference type="EMBL" id="HIQ68400.1"/>
    </source>
</evidence>
<dbReference type="PANTHER" id="PTHR30295">
    <property type="entry name" value="BACTERIOFERRITIN"/>
    <property type="match status" value="1"/>
</dbReference>
<accession>A0A9D0Z5P8</accession>
<evidence type="ECO:0000256" key="3">
    <source>
        <dbReference type="SAM" id="Coils"/>
    </source>
</evidence>
<dbReference type="CDD" id="cd07908">
    <property type="entry name" value="Mn_catalase_like"/>
    <property type="match status" value="1"/>
</dbReference>
<dbReference type="GO" id="GO:0006879">
    <property type="term" value="P:intracellular iron ion homeostasis"/>
    <property type="evidence" value="ECO:0007669"/>
    <property type="project" value="UniProtKB-KW"/>
</dbReference>
<reference evidence="5" key="1">
    <citation type="submission" date="2020-10" db="EMBL/GenBank/DDBJ databases">
        <authorList>
            <person name="Gilroy R."/>
        </authorList>
    </citation>
    <scope>NUCLEOTIDE SEQUENCE</scope>
    <source>
        <strain evidence="5">13361</strain>
    </source>
</reference>
<dbReference type="InterPro" id="IPR008331">
    <property type="entry name" value="Ferritin_DPS_dom"/>
</dbReference>
<dbReference type="GO" id="GO:0008199">
    <property type="term" value="F:ferric iron binding"/>
    <property type="evidence" value="ECO:0007669"/>
    <property type="project" value="InterPro"/>
</dbReference>
<evidence type="ECO:0000256" key="1">
    <source>
        <dbReference type="ARBA" id="ARBA00022434"/>
    </source>
</evidence>
<dbReference type="AlphaFoldDB" id="A0A9D0Z5P8"/>
<comment type="caution">
    <text evidence="5">The sequence shown here is derived from an EMBL/GenBank/DDBJ whole genome shotgun (WGS) entry which is preliminary data.</text>
</comment>
<protein>
    <submittedName>
        <fullName evidence="5">Manganese catalase family protein</fullName>
    </submittedName>
</protein>
<keyword evidence="3" id="KW-0175">Coiled coil</keyword>
<dbReference type="InterPro" id="IPR012347">
    <property type="entry name" value="Ferritin-like"/>
</dbReference>
<evidence type="ECO:0000256" key="2">
    <source>
        <dbReference type="ARBA" id="ARBA00023004"/>
    </source>
</evidence>
<dbReference type="InterPro" id="IPR009078">
    <property type="entry name" value="Ferritin-like_SF"/>
</dbReference>
<sequence>MEYRCRPPEPPLPPIRIERKNPEYARLLLADYAGKDGELTASTQYLYQHLITGQTHRQLAKDLIRISISEMHHMERLGKLIVLLGGNPLLRTCPVGGCSFWEGCYVSPTQEVTKFLEENIRGEKAAIANYRQRIRQIQDRYIQAVLERIIQEEEGHIEIFQKYLGHFQGEG</sequence>